<protein>
    <recommendedName>
        <fullName evidence="2">DUF72 domain-containing protein</fullName>
    </recommendedName>
</protein>
<dbReference type="EMBL" id="UOFZ01000006">
    <property type="protein sequence ID" value="VAX11938.1"/>
    <property type="molecule type" value="Genomic_DNA"/>
</dbReference>
<gene>
    <name evidence="1" type="ORF">MNBD_GAMMA24-2463</name>
</gene>
<evidence type="ECO:0008006" key="2">
    <source>
        <dbReference type="Google" id="ProtNLM"/>
    </source>
</evidence>
<dbReference type="InterPro" id="IPR036520">
    <property type="entry name" value="UPF0759_sf"/>
</dbReference>
<evidence type="ECO:0000313" key="1">
    <source>
        <dbReference type="EMBL" id="VAX11938.1"/>
    </source>
</evidence>
<organism evidence="1">
    <name type="scientific">hydrothermal vent metagenome</name>
    <dbReference type="NCBI Taxonomy" id="652676"/>
    <lineage>
        <taxon>unclassified sequences</taxon>
        <taxon>metagenomes</taxon>
        <taxon>ecological metagenomes</taxon>
    </lineage>
</organism>
<reference evidence="1" key="1">
    <citation type="submission" date="2018-06" db="EMBL/GenBank/DDBJ databases">
        <authorList>
            <person name="Zhirakovskaya E."/>
        </authorList>
    </citation>
    <scope>NUCLEOTIDE SEQUENCE</scope>
</reference>
<dbReference type="Gene3D" id="3.20.20.410">
    <property type="entry name" value="Protein of unknown function UPF0759"/>
    <property type="match status" value="1"/>
</dbReference>
<dbReference type="AlphaFoldDB" id="A0A3B1BKG4"/>
<accession>A0A3B1BKG4</accession>
<dbReference type="SUPFAM" id="SSF117396">
    <property type="entry name" value="TM1631-like"/>
    <property type="match status" value="1"/>
</dbReference>
<sequence length="189" mass="21436">MAENKDKVLIGARGWLHPGWQHNFYPDDLPQDWQLAYYANEFSMVVIREQEWMQIEDITALQQEGAEDFRFLVEWPELAATENLSVLVDRIGQLGSQCAGVIISAQQASQFGRWHSLLADTIPCYFEGTMKNETSRLIKLPSGTSLKELRTLLESALRLPDSPPVWLIVDGEPPDIELLRNAETLLGLL</sequence>
<proteinExistence type="predicted"/>
<name>A0A3B1BKG4_9ZZZZ</name>